<feature type="compositionally biased region" description="Basic and acidic residues" evidence="1">
    <location>
        <begin position="88"/>
        <end position="97"/>
    </location>
</feature>
<dbReference type="CDD" id="cd00448">
    <property type="entry name" value="YjgF_YER057c_UK114_family"/>
    <property type="match status" value="1"/>
</dbReference>
<feature type="compositionally biased region" description="Basic and acidic residues" evidence="1">
    <location>
        <begin position="20"/>
        <end position="38"/>
    </location>
</feature>
<evidence type="ECO:0000313" key="3">
    <source>
        <dbReference type="Proteomes" id="UP000005940"/>
    </source>
</evidence>
<protein>
    <submittedName>
        <fullName evidence="2">RidA family protein</fullName>
    </submittedName>
</protein>
<dbReference type="Pfam" id="PF01042">
    <property type="entry name" value="Ribonuc_L-PSP"/>
    <property type="match status" value="1"/>
</dbReference>
<keyword evidence="3" id="KW-1185">Reference proteome</keyword>
<dbReference type="EMBL" id="CP029159">
    <property type="protein sequence ID" value="QKM66088.1"/>
    <property type="molecule type" value="Genomic_DNA"/>
</dbReference>
<feature type="compositionally biased region" description="Basic residues" evidence="1">
    <location>
        <begin position="41"/>
        <end position="51"/>
    </location>
</feature>
<reference evidence="2 3" key="1">
    <citation type="journal article" date="2012" name="J. Bacteriol.">
        <title>Draft genome of Streptomyces tsukubaensis NRRL 18488, the producer of the clinically important immunosuppressant tacrolimus (FK506).</title>
        <authorList>
            <person name="Barreiro C."/>
            <person name="Prieto C."/>
            <person name="Sola-Landa A."/>
            <person name="Solera E."/>
            <person name="Martinez-Castro M."/>
            <person name="Perez-Redondo R."/>
            <person name="Garcia-Estrada C."/>
            <person name="Aparicio J.F."/>
            <person name="Fernandez-Martinez L.T."/>
            <person name="Santos-Aberturas J."/>
            <person name="Salehi-Najafabadi Z."/>
            <person name="Rodriguez-Garcia A."/>
            <person name="Tauch A."/>
            <person name="Martin J.F."/>
        </authorList>
    </citation>
    <scope>NUCLEOTIDE SEQUENCE [LARGE SCALE GENOMIC DNA]</scope>
    <source>
        <strain evidence="3">DSM 42081 / NBRC 108919 / NRRL 18488 / 9993</strain>
    </source>
</reference>
<name>A0A7G3U7Y1_STRT9</name>
<feature type="region of interest" description="Disordered" evidence="1">
    <location>
        <begin position="1"/>
        <end position="97"/>
    </location>
</feature>
<dbReference type="SUPFAM" id="SSF55298">
    <property type="entry name" value="YjgF-like"/>
    <property type="match status" value="1"/>
</dbReference>
<dbReference type="AlphaFoldDB" id="A0A7G3U7Y1"/>
<evidence type="ECO:0000256" key="1">
    <source>
        <dbReference type="SAM" id="MobiDB-lite"/>
    </source>
</evidence>
<dbReference type="Gene3D" id="3.30.1330.40">
    <property type="entry name" value="RutC-like"/>
    <property type="match status" value="1"/>
</dbReference>
<sequence length="220" mass="24441">MALATRCRDGDPAGRVAGTPRDRTPSIPGKRPDHDDPSFRAPRHRSGRRPGLRGPVTGCSAGRRRGPRPSPADASTAAPAADAAPQKADGRRRLGEPWKYDGRTALYQTHEVKDPRGILFVAGQTAKDRNNTYLHLWDMEKQIHRVFDQVEQYVEDAGYRPGEITNLRYSVTDEDLFFRHFDQVIERLDKAGIKPTSAAIGVERLARPGVLIEIEATAVR</sequence>
<proteinExistence type="predicted"/>
<dbReference type="InterPro" id="IPR006175">
    <property type="entry name" value="YjgF/YER057c/UK114"/>
</dbReference>
<dbReference type="InterPro" id="IPR035959">
    <property type="entry name" value="RutC-like_sf"/>
</dbReference>
<evidence type="ECO:0000313" key="2">
    <source>
        <dbReference type="EMBL" id="QKM66088.1"/>
    </source>
</evidence>
<gene>
    <name evidence="2" type="ORF">STSU_001860</name>
</gene>
<organism evidence="2 3">
    <name type="scientific">Streptomyces tsukubensis (strain DSM 42081 / NBRC 108919 / NRRL 18488 / 9993)</name>
    <dbReference type="NCBI Taxonomy" id="1114943"/>
    <lineage>
        <taxon>Bacteria</taxon>
        <taxon>Bacillati</taxon>
        <taxon>Actinomycetota</taxon>
        <taxon>Actinomycetes</taxon>
        <taxon>Kitasatosporales</taxon>
        <taxon>Streptomycetaceae</taxon>
        <taxon>Streptomyces</taxon>
    </lineage>
</organism>
<feature type="compositionally biased region" description="Basic and acidic residues" evidence="1">
    <location>
        <begin position="1"/>
        <end position="12"/>
    </location>
</feature>
<feature type="compositionally biased region" description="Low complexity" evidence="1">
    <location>
        <begin position="71"/>
        <end position="85"/>
    </location>
</feature>
<accession>A0A7G3U7Y1</accession>
<dbReference type="Proteomes" id="UP000005940">
    <property type="component" value="Chromosome"/>
</dbReference>